<dbReference type="Proteomes" id="UP000799770">
    <property type="component" value="Unassembled WGS sequence"/>
</dbReference>
<dbReference type="Gene3D" id="3.10.450.50">
    <property type="match status" value="1"/>
</dbReference>
<sequence>MWRLLEELFPERLREFELPIPVLPKASVSTTAQVAQASDALTSLINTILTKFYGDHIRYRAVDELLPSVICWEAKTTSGYKPIAAIQHKPRDSMKSMHMRGSGLHFDAEDMEKAHLEARAIQYALGLDFVCLFDYDNLLLITFDGPLGGDGGPPRFEAGLPHHFRTLLINWLGEAIKKTGVLMTEPLPGKTIEESNIAAFGFSKFILKEEIYGAMDYMAAQADTAKHGISSKDDEGTLREVPAQSLPTVLDVDTLNAGPVATVSEKYLIAFVTVALSKLYNAEVKQKRSKDPGSMIWYIEKPSGTSIVACMAYMPRALRGIMKESKQSGWVWDMMESCFTGSNESEGGNKGEDIFQNQELRALCNATGCHLHALFDYESLVLFHSDGQGREKVDMACIDPEDFRKAILGWLRRAYPLAGVAGGSAKEPKTIKRNTKVGRNEKCPCMSGKKFKVCCGKY</sequence>
<evidence type="ECO:0000313" key="2">
    <source>
        <dbReference type="Proteomes" id="UP000799770"/>
    </source>
</evidence>
<organism evidence="1 2">
    <name type="scientific">Lophiotrema nucula</name>
    <dbReference type="NCBI Taxonomy" id="690887"/>
    <lineage>
        <taxon>Eukaryota</taxon>
        <taxon>Fungi</taxon>
        <taxon>Dikarya</taxon>
        <taxon>Ascomycota</taxon>
        <taxon>Pezizomycotina</taxon>
        <taxon>Dothideomycetes</taxon>
        <taxon>Pleosporomycetidae</taxon>
        <taxon>Pleosporales</taxon>
        <taxon>Lophiotremataceae</taxon>
        <taxon>Lophiotrema</taxon>
    </lineage>
</organism>
<dbReference type="Pfam" id="PF02810">
    <property type="entry name" value="SEC-C"/>
    <property type="match status" value="1"/>
</dbReference>
<dbReference type="EMBL" id="ML977315">
    <property type="protein sequence ID" value="KAF2119537.1"/>
    <property type="molecule type" value="Genomic_DNA"/>
</dbReference>
<dbReference type="SUPFAM" id="SSF103642">
    <property type="entry name" value="Sec-C motif"/>
    <property type="match status" value="1"/>
</dbReference>
<dbReference type="AlphaFoldDB" id="A0A6A5ZL05"/>
<gene>
    <name evidence="1" type="ORF">BDV96DRAFT_642556</name>
</gene>
<keyword evidence="2" id="KW-1185">Reference proteome</keyword>
<evidence type="ECO:0000313" key="1">
    <source>
        <dbReference type="EMBL" id="KAF2119537.1"/>
    </source>
</evidence>
<reference evidence="1" key="1">
    <citation type="journal article" date="2020" name="Stud. Mycol.">
        <title>101 Dothideomycetes genomes: a test case for predicting lifestyles and emergence of pathogens.</title>
        <authorList>
            <person name="Haridas S."/>
            <person name="Albert R."/>
            <person name="Binder M."/>
            <person name="Bloem J."/>
            <person name="Labutti K."/>
            <person name="Salamov A."/>
            <person name="Andreopoulos B."/>
            <person name="Baker S."/>
            <person name="Barry K."/>
            <person name="Bills G."/>
            <person name="Bluhm B."/>
            <person name="Cannon C."/>
            <person name="Castanera R."/>
            <person name="Culley D."/>
            <person name="Daum C."/>
            <person name="Ezra D."/>
            <person name="Gonzalez J."/>
            <person name="Henrissat B."/>
            <person name="Kuo A."/>
            <person name="Liang C."/>
            <person name="Lipzen A."/>
            <person name="Lutzoni F."/>
            <person name="Magnuson J."/>
            <person name="Mondo S."/>
            <person name="Nolan M."/>
            <person name="Ohm R."/>
            <person name="Pangilinan J."/>
            <person name="Park H.-J."/>
            <person name="Ramirez L."/>
            <person name="Alfaro M."/>
            <person name="Sun H."/>
            <person name="Tritt A."/>
            <person name="Yoshinaga Y."/>
            <person name="Zwiers L.-H."/>
            <person name="Turgeon B."/>
            <person name="Goodwin S."/>
            <person name="Spatafora J."/>
            <person name="Crous P."/>
            <person name="Grigoriev I."/>
        </authorList>
    </citation>
    <scope>NUCLEOTIDE SEQUENCE</scope>
    <source>
        <strain evidence="1">CBS 627.86</strain>
    </source>
</reference>
<name>A0A6A5ZL05_9PLEO</name>
<accession>A0A6A5ZL05</accession>
<dbReference type="InterPro" id="IPR004027">
    <property type="entry name" value="SEC_C_motif"/>
</dbReference>
<protein>
    <submittedName>
        <fullName evidence="1">Uncharacterized protein</fullName>
    </submittedName>
</protein>
<dbReference type="OrthoDB" id="10062667at2759"/>
<proteinExistence type="predicted"/>